<accession>A0ABR8GPF2</accession>
<evidence type="ECO:0000256" key="1">
    <source>
        <dbReference type="SAM" id="Coils"/>
    </source>
</evidence>
<feature type="transmembrane region" description="Helical" evidence="2">
    <location>
        <begin position="16"/>
        <end position="36"/>
    </location>
</feature>
<evidence type="ECO:0000313" key="4">
    <source>
        <dbReference type="Proteomes" id="UP000660380"/>
    </source>
</evidence>
<sequence>MKLAQIWDIVWDSEPFHWAVAIVLFVAIILEFYALWQYWYLECGETAAAIQSLRNPKKIQKQDNLKVHQWKDEHLQIKNGKFILIKYPSILARPIPRSSLRFVTTLCTAIGVLGTFYGIQEGLQGINLDTTSPQQLMNSSKELLVGMKTAFSTSLMGLGSGSLFTIILFICDSLRQKRRDDLRQKLKAIATLETTENANYEIAQVFHLVADKLTGINLSAEAIGEAVGQQMQSVMLPTLQNIFQEQQKLRELQENQGQRVLQELIKDLRIEVFEPISDRLDKSAELTQQASEAVLTLHKDLGSSIVTIQNFQKETLVSLQDFADNLKQTLNQFQTDTKGVLEQTAHDINRAIEQSIQGMTAQQSAFEASAENAADTFRGIREELETALQKRAEVEKQMLQATRTGIIHILAQANTAFEQQTNTLETVGNQACQLMNRSQENFIATLGNATKNNNDI</sequence>
<feature type="transmembrane region" description="Helical" evidence="2">
    <location>
        <begin position="150"/>
        <end position="171"/>
    </location>
</feature>
<name>A0ABR8GPF2_9CYAN</name>
<comment type="caution">
    <text evidence="3">The sequence shown here is derived from an EMBL/GenBank/DDBJ whole genome shotgun (WGS) entry which is preliminary data.</text>
</comment>
<keyword evidence="4" id="KW-1185">Reference proteome</keyword>
<gene>
    <name evidence="3" type="ORF">H6G81_11930</name>
</gene>
<protein>
    <recommendedName>
        <fullName evidence="5">MotA/TolQ/ExbB proton channel domain-containing protein</fullName>
    </recommendedName>
</protein>
<evidence type="ECO:0008006" key="5">
    <source>
        <dbReference type="Google" id="ProtNLM"/>
    </source>
</evidence>
<reference evidence="3 4" key="1">
    <citation type="journal article" date="2020" name="ISME J.">
        <title>Comparative genomics reveals insights into cyanobacterial evolution and habitat adaptation.</title>
        <authorList>
            <person name="Chen M.Y."/>
            <person name="Teng W.K."/>
            <person name="Zhao L."/>
            <person name="Hu C.X."/>
            <person name="Zhou Y.K."/>
            <person name="Han B.P."/>
            <person name="Song L.R."/>
            <person name="Shu W.S."/>
        </authorList>
    </citation>
    <scope>NUCLEOTIDE SEQUENCE [LARGE SCALE GENOMIC DNA]</scope>
    <source>
        <strain evidence="3 4">FACHB-248</strain>
    </source>
</reference>
<dbReference type="Proteomes" id="UP000660380">
    <property type="component" value="Unassembled WGS sequence"/>
</dbReference>
<keyword evidence="2" id="KW-0812">Transmembrane</keyword>
<evidence type="ECO:0000256" key="2">
    <source>
        <dbReference type="SAM" id="Phobius"/>
    </source>
</evidence>
<feature type="transmembrane region" description="Helical" evidence="2">
    <location>
        <begin position="100"/>
        <end position="119"/>
    </location>
</feature>
<dbReference type="RefSeq" id="WP_029633052.1">
    <property type="nucleotide sequence ID" value="NZ_JACJTA010000020.1"/>
</dbReference>
<keyword evidence="1" id="KW-0175">Coiled coil</keyword>
<keyword evidence="2" id="KW-1133">Transmembrane helix</keyword>
<organism evidence="3 4">
    <name type="scientific">Scytonema hofmannii FACHB-248</name>
    <dbReference type="NCBI Taxonomy" id="1842502"/>
    <lineage>
        <taxon>Bacteria</taxon>
        <taxon>Bacillati</taxon>
        <taxon>Cyanobacteriota</taxon>
        <taxon>Cyanophyceae</taxon>
        <taxon>Nostocales</taxon>
        <taxon>Scytonemataceae</taxon>
        <taxon>Scytonema</taxon>
    </lineage>
</organism>
<proteinExistence type="predicted"/>
<feature type="coiled-coil region" evidence="1">
    <location>
        <begin position="377"/>
        <end position="404"/>
    </location>
</feature>
<dbReference type="EMBL" id="JACJTA010000020">
    <property type="protein sequence ID" value="MBD2605223.1"/>
    <property type="molecule type" value="Genomic_DNA"/>
</dbReference>
<keyword evidence="2" id="KW-0472">Membrane</keyword>
<evidence type="ECO:0000313" key="3">
    <source>
        <dbReference type="EMBL" id="MBD2605223.1"/>
    </source>
</evidence>